<dbReference type="GO" id="GO:0016757">
    <property type="term" value="F:glycosyltransferase activity"/>
    <property type="evidence" value="ECO:0007669"/>
    <property type="project" value="UniProtKB-KW"/>
</dbReference>
<sequence>MMRDPPPFTFGIALVPRSRARNWALVETLLNLTLASVLAQTDADFRVLVVGHDRPRTDMDGDARLSFLPADWPVQATGPNNDDSGRKKHALNDYVLAQGGGLFMLVDADDWVDRDTVAAARACIGPGHVGGLIQAGAILDFQSQRMAALPHPGIFPGEFHRLCGTSTVASLRPDAADPVRRDPFSILRSHHRWLEVAQEHGVQLASLPISASYLINTSENHSDLYGPHLAWRRTLTAAVNEQGQALDDALAAPFGLGAASVRAAAARFFHADPDARVIA</sequence>
<dbReference type="EMBL" id="JAUFPT010000016">
    <property type="protein sequence ID" value="MDN3570248.1"/>
    <property type="molecule type" value="Genomic_DNA"/>
</dbReference>
<organism evidence="1 2">
    <name type="scientific">Methylobacterium longum</name>
    <dbReference type="NCBI Taxonomy" id="767694"/>
    <lineage>
        <taxon>Bacteria</taxon>
        <taxon>Pseudomonadati</taxon>
        <taxon>Pseudomonadota</taxon>
        <taxon>Alphaproteobacteria</taxon>
        <taxon>Hyphomicrobiales</taxon>
        <taxon>Methylobacteriaceae</taxon>
        <taxon>Methylobacterium</taxon>
    </lineage>
</organism>
<evidence type="ECO:0000313" key="1">
    <source>
        <dbReference type="EMBL" id="MDN3570248.1"/>
    </source>
</evidence>
<dbReference type="SUPFAM" id="SSF53448">
    <property type="entry name" value="Nucleotide-diphospho-sugar transferases"/>
    <property type="match status" value="1"/>
</dbReference>
<dbReference type="InterPro" id="IPR029044">
    <property type="entry name" value="Nucleotide-diphossugar_trans"/>
</dbReference>
<dbReference type="EC" id="2.4.-.-" evidence="1"/>
<keyword evidence="2" id="KW-1185">Reference proteome</keyword>
<accession>A0ABT8AK40</accession>
<protein>
    <submittedName>
        <fullName evidence="1">Glycosyltransferase family A protein</fullName>
        <ecNumber evidence="1">2.4.-.-</ecNumber>
    </submittedName>
</protein>
<dbReference type="Proteomes" id="UP001244297">
    <property type="component" value="Unassembled WGS sequence"/>
</dbReference>
<proteinExistence type="predicted"/>
<keyword evidence="1" id="KW-0808">Transferase</keyword>
<comment type="caution">
    <text evidence="1">The sequence shown here is derived from an EMBL/GenBank/DDBJ whole genome shotgun (WGS) entry which is preliminary data.</text>
</comment>
<name>A0ABT8AK40_9HYPH</name>
<keyword evidence="1" id="KW-0328">Glycosyltransferase</keyword>
<reference evidence="2" key="1">
    <citation type="journal article" date="2019" name="Int. J. Syst. Evol. Microbiol.">
        <title>The Global Catalogue of Microorganisms (GCM) 10K type strain sequencing project: providing services to taxonomists for standard genome sequencing and annotation.</title>
        <authorList>
            <consortium name="The Broad Institute Genomics Platform"/>
            <consortium name="The Broad Institute Genome Sequencing Center for Infectious Disease"/>
            <person name="Wu L."/>
            <person name="Ma J."/>
        </authorList>
    </citation>
    <scope>NUCLEOTIDE SEQUENCE [LARGE SCALE GENOMIC DNA]</scope>
    <source>
        <strain evidence="2">CECT 7806</strain>
    </source>
</reference>
<evidence type="ECO:0000313" key="2">
    <source>
        <dbReference type="Proteomes" id="UP001244297"/>
    </source>
</evidence>
<dbReference type="CDD" id="cd00761">
    <property type="entry name" value="Glyco_tranf_GTA_type"/>
    <property type="match status" value="1"/>
</dbReference>
<dbReference type="RefSeq" id="WP_238293881.1">
    <property type="nucleotide sequence ID" value="NZ_BPQS01000083.1"/>
</dbReference>
<gene>
    <name evidence="1" type="ORF">QWZ18_06380</name>
</gene>